<evidence type="ECO:0000313" key="6">
    <source>
        <dbReference type="EMBL" id="UYV63116.1"/>
    </source>
</evidence>
<protein>
    <submittedName>
        <fullName evidence="6">AdhC</fullName>
    </submittedName>
</protein>
<evidence type="ECO:0000256" key="1">
    <source>
        <dbReference type="ARBA" id="ARBA00001947"/>
    </source>
</evidence>
<keyword evidence="3" id="KW-0862">Zinc</keyword>
<evidence type="ECO:0000313" key="7">
    <source>
        <dbReference type="Proteomes" id="UP001235939"/>
    </source>
</evidence>
<name>A0ABY6K2L0_9ARAC</name>
<dbReference type="Pfam" id="PF00107">
    <property type="entry name" value="ADH_zinc_N"/>
    <property type="match status" value="1"/>
</dbReference>
<reference evidence="6 7" key="1">
    <citation type="submission" date="2022-01" db="EMBL/GenBank/DDBJ databases">
        <title>A chromosomal length assembly of Cordylochernes scorpioides.</title>
        <authorList>
            <person name="Zeh D."/>
            <person name="Zeh J."/>
        </authorList>
    </citation>
    <scope>NUCLEOTIDE SEQUENCE [LARGE SCALE GENOMIC DNA]</scope>
    <source>
        <strain evidence="6">IN4F17</strain>
        <tissue evidence="6">Whole Body</tissue>
    </source>
</reference>
<organism evidence="6 7">
    <name type="scientific">Cordylochernes scorpioides</name>
    <dbReference type="NCBI Taxonomy" id="51811"/>
    <lineage>
        <taxon>Eukaryota</taxon>
        <taxon>Metazoa</taxon>
        <taxon>Ecdysozoa</taxon>
        <taxon>Arthropoda</taxon>
        <taxon>Chelicerata</taxon>
        <taxon>Arachnida</taxon>
        <taxon>Pseudoscorpiones</taxon>
        <taxon>Cheliferoidea</taxon>
        <taxon>Chernetidae</taxon>
        <taxon>Cordylochernes</taxon>
    </lineage>
</organism>
<dbReference type="EMBL" id="CP092864">
    <property type="protein sequence ID" value="UYV63116.1"/>
    <property type="molecule type" value="Genomic_DNA"/>
</dbReference>
<evidence type="ECO:0000256" key="2">
    <source>
        <dbReference type="ARBA" id="ARBA00022723"/>
    </source>
</evidence>
<accession>A0ABY6K2L0</accession>
<dbReference type="Proteomes" id="UP001235939">
    <property type="component" value="Chromosome 02"/>
</dbReference>
<evidence type="ECO:0000259" key="5">
    <source>
        <dbReference type="Pfam" id="PF00107"/>
    </source>
</evidence>
<keyword evidence="2" id="KW-0479">Metal-binding</keyword>
<dbReference type="PANTHER" id="PTHR43880:SF12">
    <property type="entry name" value="ALCOHOL DEHYDROGENASE CLASS-3"/>
    <property type="match status" value="1"/>
</dbReference>
<sequence>MRWYADVQHVELVAAKSLGATDLVNPKDLDGPLNEKLREMTDGGLDYAIVSVGNIDAMSEAVRSCHPSWGQTVIVGLTPAGSKLELEAMDIVNGRKVCGSFMGGTATLDHYCL</sequence>
<keyword evidence="7" id="KW-1185">Reference proteome</keyword>
<comment type="cofactor">
    <cofactor evidence="1">
        <name>Zn(2+)</name>
        <dbReference type="ChEBI" id="CHEBI:29105"/>
    </cofactor>
</comment>
<dbReference type="Gene3D" id="3.40.50.720">
    <property type="entry name" value="NAD(P)-binding Rossmann-like Domain"/>
    <property type="match status" value="1"/>
</dbReference>
<dbReference type="InterPro" id="IPR036291">
    <property type="entry name" value="NAD(P)-bd_dom_sf"/>
</dbReference>
<gene>
    <name evidence="6" type="ORF">LAZ67_2003180</name>
</gene>
<dbReference type="SUPFAM" id="SSF51735">
    <property type="entry name" value="NAD(P)-binding Rossmann-fold domains"/>
    <property type="match status" value="1"/>
</dbReference>
<keyword evidence="4" id="KW-0520">NAD</keyword>
<evidence type="ECO:0000256" key="3">
    <source>
        <dbReference type="ARBA" id="ARBA00022833"/>
    </source>
</evidence>
<evidence type="ECO:0000256" key="4">
    <source>
        <dbReference type="ARBA" id="ARBA00023027"/>
    </source>
</evidence>
<dbReference type="InterPro" id="IPR013149">
    <property type="entry name" value="ADH-like_C"/>
</dbReference>
<feature type="domain" description="Alcohol dehydrogenase-like C-terminal" evidence="5">
    <location>
        <begin position="6"/>
        <end position="107"/>
    </location>
</feature>
<dbReference type="PANTHER" id="PTHR43880">
    <property type="entry name" value="ALCOHOL DEHYDROGENASE"/>
    <property type="match status" value="1"/>
</dbReference>
<proteinExistence type="predicted"/>